<organism evidence="1 2">
    <name type="scientific">Strongyloides papillosus</name>
    <name type="common">Intestinal threadworm</name>
    <dbReference type="NCBI Taxonomy" id="174720"/>
    <lineage>
        <taxon>Eukaryota</taxon>
        <taxon>Metazoa</taxon>
        <taxon>Ecdysozoa</taxon>
        <taxon>Nematoda</taxon>
        <taxon>Chromadorea</taxon>
        <taxon>Rhabditida</taxon>
        <taxon>Tylenchina</taxon>
        <taxon>Panagrolaimomorpha</taxon>
        <taxon>Strongyloidoidea</taxon>
        <taxon>Strongyloididae</taxon>
        <taxon>Strongyloides</taxon>
    </lineage>
</organism>
<sequence>MVKPENGSVWGRIDFECPKYDFFISDGENLKNNSNFRLRVGARNRIPENCNVKISYYLRNSVKNICKERIEKQNHIYCELNIKGLEVQGLSTSQIGVSEEMDNKSLSNKCSRKKLKRH</sequence>
<protein>
    <submittedName>
        <fullName evidence="2">Uncharacterized protein</fullName>
    </submittedName>
</protein>
<dbReference type="AlphaFoldDB" id="A0A0N5CIW7"/>
<dbReference type="WBParaSite" id="SPAL_0001777200.1">
    <property type="protein sequence ID" value="SPAL_0001777200.1"/>
    <property type="gene ID" value="SPAL_0001777200"/>
</dbReference>
<proteinExistence type="predicted"/>
<evidence type="ECO:0000313" key="1">
    <source>
        <dbReference type="Proteomes" id="UP000046392"/>
    </source>
</evidence>
<dbReference type="Proteomes" id="UP000046392">
    <property type="component" value="Unplaced"/>
</dbReference>
<evidence type="ECO:0000313" key="2">
    <source>
        <dbReference type="WBParaSite" id="SPAL_0001777200.1"/>
    </source>
</evidence>
<accession>A0A0N5CIW7</accession>
<name>A0A0N5CIW7_STREA</name>
<keyword evidence="1" id="KW-1185">Reference proteome</keyword>
<reference evidence="2" key="1">
    <citation type="submission" date="2017-02" db="UniProtKB">
        <authorList>
            <consortium name="WormBaseParasite"/>
        </authorList>
    </citation>
    <scope>IDENTIFICATION</scope>
</reference>